<gene>
    <name evidence="2" type="ORF">LTRI10_LOCUS38551</name>
</gene>
<feature type="domain" description="Reverse transcriptase" evidence="1">
    <location>
        <begin position="354"/>
        <end position="636"/>
    </location>
</feature>
<dbReference type="Pfam" id="PF13966">
    <property type="entry name" value="zf-RVT"/>
    <property type="match status" value="1"/>
</dbReference>
<dbReference type="InterPro" id="IPR043502">
    <property type="entry name" value="DNA/RNA_pol_sf"/>
</dbReference>
<dbReference type="InterPro" id="IPR002156">
    <property type="entry name" value="RNaseH_domain"/>
</dbReference>
<sequence>MRNGCNLPWVCMGDFNQILSGEEKRGGNPIDETNALEFREALEFCGLLDCGYEGYPFTWENSRENENYIEERLDRCVANWDWKLNYPNHKVSHLDWCGSDHCPILLTTAGKEEEEIRWGWYFKVEPLWLQDPECAEIIKKTCEANAGAGLSDILNICKADLLKWSRQKSGDIRRKIERVEGLLSSFKYKPKTRIVLEQRRALEAERAELIYQEELFWKQRSRMDWLKGGDKNSKFFHTKASARRKRNTIRMLQDDGGRIYKGQKEVMSCLSDYYQTLFKKGSVPDSDKVIQALEQKITPGMNEQLLRPFKPDEVKLALDQMAPNKAPGSDGFSAGFYQKNWNAIGPKVTETVLNFLNSGIMPPEFNHTLIALIPKVKSPSTAKEFRPISLCRVIYKIISKVLANRLKVILNDIISEEQSAFVPRRCITDNVIIAFECFQFMKNRKKAKDGYFAAKLDMAKAYDRVEWSFLEKVMRKLGFDGRWVNIIMSCVTSVSYSVLVNGHKTDCFIPSRGLRQGDPLSPYLFLLCAEGLSALIKKAEKEGQLNGIQIRKKAPTISHLLFADDSLVFGRAVLSECDTLKGILKCYEEESGQLINYNKSEISFSTNVKTSRRLEIGGTLKIKEVTKHPKYLGLPTVVGRSKKEMFEDIKEKVRKKLKDWKIRTLSQAGKEIMIKAVAQAQFLYPMAVFLIPEGTLKEIQSLISNFWWGQKGKERKLHWLSWEDLCEEKEYGGMGFRDLRSFNLAMLGRQVWKIISQPNSLLTRTLKASYFPKSDILNAKTGYNPSFIWRSIMAAKDKIVEGFRWRVGDGKLIRIWDDAWIPGKTYFFADPQPGGVDSEEKVSSLIIEDSGCWDERLLKEKFSKRDCELISKIPLRYPLNRDEKVWTDTDDGKYSVKSAYSRIRENQGNTIYSLNLSMDDLDFWKTLWKTHIPPKIRQFLWKVGRGILPVGRNLVEWMDDASTECPFCGLPETQTHALRECSWIRRRWQAWEGKQLFELGEGKSSYEWLKEVWGKCPNDLIQKFSVVLWYLWKERCNHLFNNAKIDEEMVIPKALGWLQSFLDAHPPPPISGDDSQIDRREGWTPPPIGVFKMNSDAGLLGQQGVGFGCVIRDSSGNFCGATAKKERGICRPIEAEAKAIIMGIREANRRGLSPFIVETDCLRLIHKLEKEENDTTELGIWCEEIKKLAKANEVLSGVSTRWGYTHRKNNSIAHWLAHSCFCWDRQFVWVDNPPTSLLLLLQADLGQASFGPN</sequence>
<reference evidence="2 3" key="1">
    <citation type="submission" date="2024-04" db="EMBL/GenBank/DDBJ databases">
        <authorList>
            <person name="Fracassetti M."/>
        </authorList>
    </citation>
    <scope>NUCLEOTIDE SEQUENCE [LARGE SCALE GENOMIC DNA]</scope>
</reference>
<protein>
    <recommendedName>
        <fullName evidence="1">Reverse transcriptase domain-containing protein</fullName>
    </recommendedName>
</protein>
<dbReference type="SUPFAM" id="SSF56672">
    <property type="entry name" value="DNA/RNA polymerases"/>
    <property type="match status" value="1"/>
</dbReference>
<dbReference type="Gene3D" id="3.30.420.10">
    <property type="entry name" value="Ribonuclease H-like superfamily/Ribonuclease H"/>
    <property type="match status" value="1"/>
</dbReference>
<evidence type="ECO:0000259" key="1">
    <source>
        <dbReference type="PROSITE" id="PS50878"/>
    </source>
</evidence>
<dbReference type="GO" id="GO:0003676">
    <property type="term" value="F:nucleic acid binding"/>
    <property type="evidence" value="ECO:0007669"/>
    <property type="project" value="InterPro"/>
</dbReference>
<proteinExistence type="predicted"/>
<dbReference type="Gene3D" id="3.60.10.10">
    <property type="entry name" value="Endonuclease/exonuclease/phosphatase"/>
    <property type="match status" value="1"/>
</dbReference>
<evidence type="ECO:0000313" key="2">
    <source>
        <dbReference type="EMBL" id="CAL1398314.1"/>
    </source>
</evidence>
<dbReference type="InterPro" id="IPR026960">
    <property type="entry name" value="RVT-Znf"/>
</dbReference>
<evidence type="ECO:0000313" key="3">
    <source>
        <dbReference type="Proteomes" id="UP001497516"/>
    </source>
</evidence>
<keyword evidence="3" id="KW-1185">Reference proteome</keyword>
<dbReference type="PANTHER" id="PTHR33116">
    <property type="entry name" value="REVERSE TRANSCRIPTASE ZINC-BINDING DOMAIN-CONTAINING PROTEIN-RELATED-RELATED"/>
    <property type="match status" value="1"/>
</dbReference>
<dbReference type="Pfam" id="PF13456">
    <property type="entry name" value="RVT_3"/>
    <property type="match status" value="1"/>
</dbReference>
<dbReference type="Pfam" id="PF00078">
    <property type="entry name" value="RVT_1"/>
    <property type="match status" value="1"/>
</dbReference>
<dbReference type="Proteomes" id="UP001497516">
    <property type="component" value="Chromosome 6"/>
</dbReference>
<dbReference type="PROSITE" id="PS50878">
    <property type="entry name" value="RT_POL"/>
    <property type="match status" value="1"/>
</dbReference>
<dbReference type="InterPro" id="IPR036691">
    <property type="entry name" value="Endo/exonu/phosph_ase_sf"/>
</dbReference>
<dbReference type="CDD" id="cd06222">
    <property type="entry name" value="RNase_H_like"/>
    <property type="match status" value="1"/>
</dbReference>
<dbReference type="CDD" id="cd01650">
    <property type="entry name" value="RT_nLTR_like"/>
    <property type="match status" value="1"/>
</dbReference>
<dbReference type="SUPFAM" id="SSF56219">
    <property type="entry name" value="DNase I-like"/>
    <property type="match status" value="1"/>
</dbReference>
<organism evidence="2 3">
    <name type="scientific">Linum trigynum</name>
    <dbReference type="NCBI Taxonomy" id="586398"/>
    <lineage>
        <taxon>Eukaryota</taxon>
        <taxon>Viridiplantae</taxon>
        <taxon>Streptophyta</taxon>
        <taxon>Embryophyta</taxon>
        <taxon>Tracheophyta</taxon>
        <taxon>Spermatophyta</taxon>
        <taxon>Magnoliopsida</taxon>
        <taxon>eudicotyledons</taxon>
        <taxon>Gunneridae</taxon>
        <taxon>Pentapetalae</taxon>
        <taxon>rosids</taxon>
        <taxon>fabids</taxon>
        <taxon>Malpighiales</taxon>
        <taxon>Linaceae</taxon>
        <taxon>Linum</taxon>
    </lineage>
</organism>
<name>A0AAV2FJ35_9ROSI</name>
<dbReference type="AlphaFoldDB" id="A0AAV2FJ35"/>
<dbReference type="InterPro" id="IPR044730">
    <property type="entry name" value="RNase_H-like_dom_plant"/>
</dbReference>
<accession>A0AAV2FJ35</accession>
<dbReference type="GO" id="GO:0004523">
    <property type="term" value="F:RNA-DNA hybrid ribonuclease activity"/>
    <property type="evidence" value="ECO:0007669"/>
    <property type="project" value="InterPro"/>
</dbReference>
<dbReference type="PANTHER" id="PTHR33116:SF86">
    <property type="entry name" value="REVERSE TRANSCRIPTASE DOMAIN-CONTAINING PROTEIN"/>
    <property type="match status" value="1"/>
</dbReference>
<dbReference type="InterPro" id="IPR036397">
    <property type="entry name" value="RNaseH_sf"/>
</dbReference>
<dbReference type="InterPro" id="IPR000477">
    <property type="entry name" value="RT_dom"/>
</dbReference>
<dbReference type="EMBL" id="OZ034819">
    <property type="protein sequence ID" value="CAL1398314.1"/>
    <property type="molecule type" value="Genomic_DNA"/>
</dbReference>